<dbReference type="InParanoid" id="A0A0H2R5R5"/>
<feature type="compositionally biased region" description="Polar residues" evidence="1">
    <location>
        <begin position="1"/>
        <end position="19"/>
    </location>
</feature>
<protein>
    <submittedName>
        <fullName evidence="2">Uncharacterized protein</fullName>
    </submittedName>
</protein>
<reference evidence="2 3" key="1">
    <citation type="submission" date="2015-04" db="EMBL/GenBank/DDBJ databases">
        <title>Complete genome sequence of Schizopora paradoxa KUC8140, a cosmopolitan wood degrader in East Asia.</title>
        <authorList>
            <consortium name="DOE Joint Genome Institute"/>
            <person name="Min B."/>
            <person name="Park H."/>
            <person name="Jang Y."/>
            <person name="Kim J.-J."/>
            <person name="Kim K.H."/>
            <person name="Pangilinan J."/>
            <person name="Lipzen A."/>
            <person name="Riley R."/>
            <person name="Grigoriev I.V."/>
            <person name="Spatafora J.W."/>
            <person name="Choi I.-G."/>
        </authorList>
    </citation>
    <scope>NUCLEOTIDE SEQUENCE [LARGE SCALE GENOMIC DNA]</scope>
    <source>
        <strain evidence="2 3">KUC8140</strain>
    </source>
</reference>
<sequence>MSANTSASEPASQSASRPSYSEEDIKLINDIRANPPSKVLANKHLVLGFIFDMEWAFQKSLQLYGGTDNSNGGLTLQYFNIENYRWHIMIESGIVDRLRGFNHNRR</sequence>
<accession>A0A0H2R5R5</accession>
<organism evidence="2 3">
    <name type="scientific">Schizopora paradoxa</name>
    <dbReference type="NCBI Taxonomy" id="27342"/>
    <lineage>
        <taxon>Eukaryota</taxon>
        <taxon>Fungi</taxon>
        <taxon>Dikarya</taxon>
        <taxon>Basidiomycota</taxon>
        <taxon>Agaricomycotina</taxon>
        <taxon>Agaricomycetes</taxon>
        <taxon>Hymenochaetales</taxon>
        <taxon>Schizoporaceae</taxon>
        <taxon>Schizopora</taxon>
    </lineage>
</organism>
<keyword evidence="3" id="KW-1185">Reference proteome</keyword>
<gene>
    <name evidence="2" type="ORF">SCHPADRAFT_947412</name>
</gene>
<feature type="region of interest" description="Disordered" evidence="1">
    <location>
        <begin position="1"/>
        <end position="20"/>
    </location>
</feature>
<proteinExistence type="predicted"/>
<name>A0A0H2R5R5_9AGAM</name>
<dbReference type="EMBL" id="KQ086424">
    <property type="protein sequence ID" value="KLO04818.1"/>
    <property type="molecule type" value="Genomic_DNA"/>
</dbReference>
<dbReference type="Proteomes" id="UP000053477">
    <property type="component" value="Unassembled WGS sequence"/>
</dbReference>
<evidence type="ECO:0000313" key="2">
    <source>
        <dbReference type="EMBL" id="KLO04818.1"/>
    </source>
</evidence>
<dbReference type="AlphaFoldDB" id="A0A0H2R5R5"/>
<evidence type="ECO:0000313" key="3">
    <source>
        <dbReference type="Proteomes" id="UP000053477"/>
    </source>
</evidence>
<evidence type="ECO:0000256" key="1">
    <source>
        <dbReference type="SAM" id="MobiDB-lite"/>
    </source>
</evidence>